<keyword evidence="3" id="KW-1185">Reference proteome</keyword>
<dbReference type="STRING" id="44252.DJ90_5504"/>
<comment type="caution">
    <text evidence="2">The sequence shown here is derived from an EMBL/GenBank/DDBJ whole genome shotgun (WGS) entry which is preliminary data.</text>
</comment>
<dbReference type="RefSeq" id="WP_164815298.1">
    <property type="nucleotide sequence ID" value="NZ_BOSD01000015.1"/>
</dbReference>
<accession>A0A090YAF0</accession>
<name>A0A090YAF0_PAEMA</name>
<dbReference type="AlphaFoldDB" id="A0A090YAF0"/>
<proteinExistence type="predicted"/>
<feature type="domain" description="Spore germination GerAC-like C-terminal" evidence="1">
    <location>
        <begin position="11"/>
        <end position="93"/>
    </location>
</feature>
<evidence type="ECO:0000313" key="2">
    <source>
        <dbReference type="EMBL" id="KFM95449.1"/>
    </source>
</evidence>
<dbReference type="InterPro" id="IPR046953">
    <property type="entry name" value="Spore_GerAC-like_C"/>
</dbReference>
<sequence length="99" mass="11524">MPRRRRERLALMNPAQHAGIEGKAAERLTAMMKGTREKVQLEYKSYVIGLGTYLKREYPAAWKKFQNDWDRGGDYFSQADIELEARVKVRIFGSTIETK</sequence>
<dbReference type="InterPro" id="IPR038501">
    <property type="entry name" value="Spore_GerAC_C_sf"/>
</dbReference>
<protein>
    <recommendedName>
        <fullName evidence="1">Spore germination GerAC-like C-terminal domain-containing protein</fullName>
    </recommendedName>
</protein>
<dbReference type="Pfam" id="PF05504">
    <property type="entry name" value="Spore_GerAC"/>
    <property type="match status" value="1"/>
</dbReference>
<evidence type="ECO:0000259" key="1">
    <source>
        <dbReference type="Pfam" id="PF05504"/>
    </source>
</evidence>
<gene>
    <name evidence="2" type="ORF">DJ90_5504</name>
</gene>
<dbReference type="HOGENOM" id="CLU_2317575_0_0_9"/>
<dbReference type="Proteomes" id="UP000029278">
    <property type="component" value="Unassembled WGS sequence"/>
</dbReference>
<dbReference type="PATRIC" id="fig|44252.3.peg.5232"/>
<reference evidence="2 3" key="1">
    <citation type="submission" date="2014-04" db="EMBL/GenBank/DDBJ databases">
        <authorList>
            <person name="Bishop-Lilly K.A."/>
            <person name="Broomall S.M."/>
            <person name="Chain P.S."/>
            <person name="Chertkov O."/>
            <person name="Coyne S.R."/>
            <person name="Daligault H.E."/>
            <person name="Davenport K.W."/>
            <person name="Erkkila T."/>
            <person name="Frey K.G."/>
            <person name="Gibbons H.S."/>
            <person name="Gu W."/>
            <person name="Jaissle J."/>
            <person name="Johnson S.L."/>
            <person name="Koroleva G.I."/>
            <person name="Ladner J.T."/>
            <person name="Lo C.-C."/>
            <person name="Minogue T.D."/>
            <person name="Munk C."/>
            <person name="Palacios G.F."/>
            <person name="Redden C.L."/>
            <person name="Rosenzweig C.N."/>
            <person name="Scholz M.B."/>
            <person name="Teshima H."/>
            <person name="Xu Y."/>
        </authorList>
    </citation>
    <scope>NUCLEOTIDE SEQUENCE [LARGE SCALE GENOMIC DNA]</scope>
    <source>
        <strain evidence="2 3">8244</strain>
    </source>
</reference>
<evidence type="ECO:0000313" key="3">
    <source>
        <dbReference type="Proteomes" id="UP000029278"/>
    </source>
</evidence>
<organism evidence="2 3">
    <name type="scientific">Paenibacillus macerans</name>
    <name type="common">Bacillus macerans</name>
    <dbReference type="NCBI Taxonomy" id="44252"/>
    <lineage>
        <taxon>Bacteria</taxon>
        <taxon>Bacillati</taxon>
        <taxon>Bacillota</taxon>
        <taxon>Bacilli</taxon>
        <taxon>Bacillales</taxon>
        <taxon>Paenibacillaceae</taxon>
        <taxon>Paenibacillus</taxon>
    </lineage>
</organism>
<dbReference type="Gene3D" id="3.30.300.210">
    <property type="entry name" value="Nutrient germinant receptor protein C, domain 3"/>
    <property type="match status" value="1"/>
</dbReference>
<dbReference type="EMBL" id="JMQA01000042">
    <property type="protein sequence ID" value="KFM95449.1"/>
    <property type="molecule type" value="Genomic_DNA"/>
</dbReference>
<dbReference type="GeneID" id="77007711"/>